<evidence type="ECO:0000313" key="2">
    <source>
        <dbReference type="Proteomes" id="UP000003803"/>
    </source>
</evidence>
<dbReference type="EMBL" id="ABGD02000024">
    <property type="protein sequence ID" value="EDS10243.1"/>
    <property type="molecule type" value="Genomic_DNA"/>
</dbReference>
<dbReference type="AlphaFoldDB" id="B0PE54"/>
<reference evidence="1" key="1">
    <citation type="submission" date="2007-11" db="EMBL/GenBank/DDBJ databases">
        <authorList>
            <person name="Fulton L."/>
            <person name="Clifton S."/>
            <person name="Fulton B."/>
            <person name="Xu J."/>
            <person name="Minx P."/>
            <person name="Pepin K.H."/>
            <person name="Johnson M."/>
            <person name="Thiruvilangam P."/>
            <person name="Bhonagiri V."/>
            <person name="Nash W.E."/>
            <person name="Mardis E.R."/>
            <person name="Wilson R.K."/>
        </authorList>
    </citation>
    <scope>NUCLEOTIDE SEQUENCE [LARGE SCALE GENOMIC DNA]</scope>
    <source>
        <strain evidence="1">DSM 17241</strain>
    </source>
</reference>
<dbReference type="RefSeq" id="WP_006875743.1">
    <property type="nucleotide sequence ID" value="NZ_DS544185.1"/>
</dbReference>
<accession>B0PE54</accession>
<proteinExistence type="predicted"/>
<gene>
    <name evidence="1" type="ORF">ANACOL_02839</name>
</gene>
<organism evidence="1 2">
    <name type="scientific">Anaerotruncus colihominis DSM 17241</name>
    <dbReference type="NCBI Taxonomy" id="445972"/>
    <lineage>
        <taxon>Bacteria</taxon>
        <taxon>Bacillati</taxon>
        <taxon>Bacillota</taxon>
        <taxon>Clostridia</taxon>
        <taxon>Eubacteriales</taxon>
        <taxon>Oscillospiraceae</taxon>
        <taxon>Anaerotruncus</taxon>
    </lineage>
</organism>
<reference evidence="1" key="2">
    <citation type="submission" date="2013-09" db="EMBL/GenBank/DDBJ databases">
        <title>Draft genome sequence of Anaerotruncus colihominis(DSM 17241).</title>
        <authorList>
            <person name="Sudarsanam P."/>
            <person name="Ley R."/>
            <person name="Guruge J."/>
            <person name="Turnbaugh P.J."/>
            <person name="Mahowald M."/>
            <person name="Liep D."/>
            <person name="Gordon J."/>
        </authorList>
    </citation>
    <scope>NUCLEOTIDE SEQUENCE</scope>
    <source>
        <strain evidence="1">DSM 17241</strain>
    </source>
</reference>
<dbReference type="HOGENOM" id="CLU_1092560_0_0_9"/>
<comment type="caution">
    <text evidence="1">The sequence shown here is derived from an EMBL/GenBank/DDBJ whole genome shotgun (WGS) entry which is preliminary data.</text>
</comment>
<name>B0PE54_9FIRM</name>
<sequence length="254" mass="29148">MITNSTITEHNALQAFRSKILSKLLSEPAYDHIAKINTSIRLPPSENYPTDRDFTALANDLRSVGEVGAVPFESELHRQGNKYADSIFQHYSRCCCNLRSKMDKLCLVLHKIDGKYQYNFQLHPLFLSLFKELLSNHTVICTLKRDNDFKAEALRLDEVVKSRDSLFSSLPYYEKIHSRYKPENESQIIAPSYSPPGCSKTYHGGSAMAVGVYHEFINNFLKPTELSPYMERRLLAICREFLSIVNVDRIAPDY</sequence>
<protein>
    <submittedName>
        <fullName evidence="1">Uncharacterized protein</fullName>
    </submittedName>
</protein>
<dbReference type="Proteomes" id="UP000003803">
    <property type="component" value="Unassembled WGS sequence"/>
</dbReference>
<keyword evidence="2" id="KW-1185">Reference proteome</keyword>
<evidence type="ECO:0000313" key="1">
    <source>
        <dbReference type="EMBL" id="EDS10243.1"/>
    </source>
</evidence>